<dbReference type="Pfam" id="PF14714">
    <property type="entry name" value="KH_dom-like"/>
    <property type="match status" value="1"/>
</dbReference>
<keyword evidence="6" id="KW-0808">Transferase</keyword>
<accession>A0A6J6YM08</accession>
<evidence type="ECO:0000256" key="13">
    <source>
        <dbReference type="ARBA" id="ARBA00047615"/>
    </source>
</evidence>
<dbReference type="NCBIfam" id="NF002828">
    <property type="entry name" value="PRK03003.1"/>
    <property type="match status" value="1"/>
</dbReference>
<gene>
    <name evidence="16" type="ORF">UFOPK1791_00386</name>
    <name evidence="17" type="ORF">UFOPK2312_00431</name>
    <name evidence="18" type="ORF">UFOPK2802_00613</name>
    <name evidence="19" type="ORF">UFOPK2982_00363</name>
    <name evidence="20" type="ORF">UFOPK3083_00742</name>
    <name evidence="21" type="ORF">UFOPK3783_00516</name>
    <name evidence="22" type="ORF">UFOPK3948_00623</name>
    <name evidence="23" type="ORF">UFOPK4355_00430</name>
</gene>
<dbReference type="Gene3D" id="3.30.300.20">
    <property type="match status" value="1"/>
</dbReference>
<dbReference type="InterPro" id="IPR032859">
    <property type="entry name" value="KH_dom-like"/>
</dbReference>
<dbReference type="PANTHER" id="PTHR43834:SF6">
    <property type="entry name" value="GTPASE DER"/>
    <property type="match status" value="1"/>
</dbReference>
<dbReference type="InterPro" id="IPR015946">
    <property type="entry name" value="KH_dom-like_a/b"/>
</dbReference>
<dbReference type="FunFam" id="3.30.300.20:FF:000004">
    <property type="entry name" value="GTPase Der"/>
    <property type="match status" value="1"/>
</dbReference>
<dbReference type="EMBL" id="CAEZUF010000023">
    <property type="protein sequence ID" value="CAB4588101.1"/>
    <property type="molecule type" value="Genomic_DNA"/>
</dbReference>
<dbReference type="EMBL" id="CAFBQT010000036">
    <property type="protein sequence ID" value="CAB5062252.1"/>
    <property type="molecule type" value="Genomic_DNA"/>
</dbReference>
<dbReference type="SMART" id="SM00382">
    <property type="entry name" value="AAA"/>
    <property type="match status" value="3"/>
</dbReference>
<dbReference type="FunFam" id="3.40.50.300:FF:000040">
    <property type="entry name" value="GTPase Der"/>
    <property type="match status" value="1"/>
</dbReference>
<dbReference type="NCBIfam" id="TIGR00017">
    <property type="entry name" value="cmk"/>
    <property type="match status" value="1"/>
</dbReference>
<dbReference type="PANTHER" id="PTHR43834">
    <property type="entry name" value="GTPASE DER"/>
    <property type="match status" value="1"/>
</dbReference>
<dbReference type="InterPro" id="IPR016484">
    <property type="entry name" value="GTPase_Der"/>
</dbReference>
<dbReference type="EC" id="2.7.4.25" evidence="3"/>
<evidence type="ECO:0000256" key="4">
    <source>
        <dbReference type="ARBA" id="ARBA00020953"/>
    </source>
</evidence>
<keyword evidence="7" id="KW-0677">Repeat</keyword>
<evidence type="ECO:0000256" key="2">
    <source>
        <dbReference type="ARBA" id="ARBA00009427"/>
    </source>
</evidence>
<dbReference type="InterPro" id="IPR027417">
    <property type="entry name" value="P-loop_NTPase"/>
</dbReference>
<dbReference type="SUPFAM" id="SSF52540">
    <property type="entry name" value="P-loop containing nucleoside triphosphate hydrolases"/>
    <property type="match status" value="3"/>
</dbReference>
<evidence type="ECO:0000256" key="1">
    <source>
        <dbReference type="ARBA" id="ARBA00008279"/>
    </source>
</evidence>
<evidence type="ECO:0000256" key="12">
    <source>
        <dbReference type="ARBA" id="ARBA00032345"/>
    </source>
</evidence>
<evidence type="ECO:0000313" key="19">
    <source>
        <dbReference type="EMBL" id="CAB4788269.1"/>
    </source>
</evidence>
<dbReference type="InterPro" id="IPR003136">
    <property type="entry name" value="Cytidylate_kin"/>
</dbReference>
<evidence type="ECO:0000313" key="20">
    <source>
        <dbReference type="EMBL" id="CAB4808176.1"/>
    </source>
</evidence>
<evidence type="ECO:0000313" key="23">
    <source>
        <dbReference type="EMBL" id="CAB5062252.1"/>
    </source>
</evidence>
<dbReference type="Pfam" id="PF01926">
    <property type="entry name" value="MMR_HSR1"/>
    <property type="match status" value="2"/>
</dbReference>
<evidence type="ECO:0000313" key="18">
    <source>
        <dbReference type="EMBL" id="CAB4742154.1"/>
    </source>
</evidence>
<dbReference type="InterPro" id="IPR031166">
    <property type="entry name" value="G_ENGA"/>
</dbReference>
<proteinExistence type="inferred from homology"/>
<dbReference type="Pfam" id="PF02224">
    <property type="entry name" value="Cytidylate_kin"/>
    <property type="match status" value="1"/>
</dbReference>
<dbReference type="EMBL" id="CAEZYX010000051">
    <property type="protein sequence ID" value="CAB4742154.1"/>
    <property type="molecule type" value="Genomic_DNA"/>
</dbReference>
<dbReference type="InterPro" id="IPR011994">
    <property type="entry name" value="Cytidylate_kinase_dom"/>
</dbReference>
<evidence type="ECO:0000256" key="8">
    <source>
        <dbReference type="ARBA" id="ARBA00022741"/>
    </source>
</evidence>
<dbReference type="FunFam" id="3.40.50.300:FF:000057">
    <property type="entry name" value="GTPase Der"/>
    <property type="match status" value="1"/>
</dbReference>
<evidence type="ECO:0000313" key="17">
    <source>
        <dbReference type="EMBL" id="CAB4668526.1"/>
    </source>
</evidence>
<dbReference type="GO" id="GO:0005524">
    <property type="term" value="F:ATP binding"/>
    <property type="evidence" value="ECO:0007669"/>
    <property type="project" value="UniProtKB-KW"/>
</dbReference>
<evidence type="ECO:0000259" key="15">
    <source>
        <dbReference type="PROSITE" id="PS51712"/>
    </source>
</evidence>
<dbReference type="InterPro" id="IPR006073">
    <property type="entry name" value="GTP-bd"/>
</dbReference>
<evidence type="ECO:0000256" key="6">
    <source>
        <dbReference type="ARBA" id="ARBA00022679"/>
    </source>
</evidence>
<keyword evidence="5" id="KW-0690">Ribosome biogenesis</keyword>
<evidence type="ECO:0000256" key="14">
    <source>
        <dbReference type="ARBA" id="ARBA00048478"/>
    </source>
</evidence>
<evidence type="ECO:0000313" key="22">
    <source>
        <dbReference type="EMBL" id="CAB4978835.1"/>
    </source>
</evidence>
<dbReference type="GO" id="GO:0006139">
    <property type="term" value="P:nucleobase-containing compound metabolic process"/>
    <property type="evidence" value="ECO:0007669"/>
    <property type="project" value="InterPro"/>
</dbReference>
<feature type="domain" description="EngA-type G" evidence="15">
    <location>
        <begin position="402"/>
        <end position="575"/>
    </location>
</feature>
<dbReference type="NCBIfam" id="TIGR00231">
    <property type="entry name" value="small_GTP"/>
    <property type="match status" value="2"/>
</dbReference>
<dbReference type="Gene3D" id="3.40.50.300">
    <property type="entry name" value="P-loop containing nucleotide triphosphate hydrolases"/>
    <property type="match status" value="3"/>
</dbReference>
<sequence length="660" mass="72941">MKPIVLAIDGPSGAGKSSTSKAIAVRAGWSYLDTGALYRAVTWLALEKNINDAQTLTKYLSDTSIVFRTNPNAPEVICGGVDITNAIRDPRITERVSEFSAMGEVRKILLELQRKIIETAKVGIVVEGRDIGTVVAPDAELKIYLHADISARALRRERELIESNMVKKVGSTDDVAAALESRDLVDSTRKISPLMQSSEAIEIDSTNLNLDETVQQVWKLLQNRNLLGLPVIAVIGRPNVGKSTLINRFIGSREAIIEDNPGVTRDRVSYEAEWNGRRFVITDTGGWEATPEGIAVKITAAAEDAIAQSDMVIFVVDGQVGAVDEDDALVTVLRKSKKKIMLVANKIDNEKDEAYAYGLWNLGLGEPHFVSALHGRGSGDLLDILVSQLPEVGQSQIDDGYRRVAIVGRPNVGKSSLLNALAGSQRALVDDAEGTTRDPIDELIELGDRTWRFIDTAGLRRRAHQASGTDYYAMLRTERAIDNAEIVVMMIDASVQITEQDLRIITMVEQSGKALVIGMNKWDLVDEDRRVVLDKEIDRNFDQVEWAERVNLAAKTGWHKDRLPIALERALESWEKRIPTAKLNAFLGTMVGSTPPPVRGGKQPKILFATQAGIQPPKFVIFATDFLEASYRRFIERKLREEFGFPGTPVQVAVRVRDRE</sequence>
<dbReference type="PRINTS" id="PR00326">
    <property type="entry name" value="GTP1OBG"/>
</dbReference>
<dbReference type="EMBL" id="CAFAAT010000081">
    <property type="protein sequence ID" value="CAB4808176.1"/>
    <property type="molecule type" value="Genomic_DNA"/>
</dbReference>
<evidence type="ECO:0000256" key="5">
    <source>
        <dbReference type="ARBA" id="ARBA00022517"/>
    </source>
</evidence>
<dbReference type="EMBL" id="CAFAAE010000033">
    <property type="protein sequence ID" value="CAB4788269.1"/>
    <property type="molecule type" value="Genomic_DNA"/>
</dbReference>
<name>A0A6J6YM08_9ZZZZ</name>
<dbReference type="EMBL" id="CAFBNI010000046">
    <property type="protein sequence ID" value="CAB4944724.1"/>
    <property type="molecule type" value="Genomic_DNA"/>
</dbReference>
<comment type="similarity">
    <text evidence="1">Belongs to the TRAFAC class TrmE-Era-EngA-EngB-Septin-like GTPase superfamily. EngA (Der) GTPase family.</text>
</comment>
<dbReference type="HAMAP" id="MF_00195">
    <property type="entry name" value="GTPase_Der"/>
    <property type="match status" value="1"/>
</dbReference>
<dbReference type="AlphaFoldDB" id="A0A6J6YM08"/>
<dbReference type="CDD" id="cd01895">
    <property type="entry name" value="EngA2"/>
    <property type="match status" value="1"/>
</dbReference>
<keyword evidence="9" id="KW-0418">Kinase</keyword>
<dbReference type="CDD" id="cd02020">
    <property type="entry name" value="CMPK"/>
    <property type="match status" value="1"/>
</dbReference>
<dbReference type="GO" id="GO:0036431">
    <property type="term" value="F:dCMP kinase activity"/>
    <property type="evidence" value="ECO:0007669"/>
    <property type="project" value="InterPro"/>
</dbReference>
<dbReference type="GO" id="GO:0043022">
    <property type="term" value="F:ribosome binding"/>
    <property type="evidence" value="ECO:0007669"/>
    <property type="project" value="TreeGrafter"/>
</dbReference>
<comment type="catalytic activity">
    <reaction evidence="14">
        <text>CMP + ATP = CDP + ADP</text>
        <dbReference type="Rhea" id="RHEA:11600"/>
        <dbReference type="ChEBI" id="CHEBI:30616"/>
        <dbReference type="ChEBI" id="CHEBI:58069"/>
        <dbReference type="ChEBI" id="CHEBI:60377"/>
        <dbReference type="ChEBI" id="CHEBI:456216"/>
        <dbReference type="EC" id="2.7.4.25"/>
    </reaction>
</comment>
<evidence type="ECO:0000256" key="9">
    <source>
        <dbReference type="ARBA" id="ARBA00022777"/>
    </source>
</evidence>
<dbReference type="GO" id="GO:0042254">
    <property type="term" value="P:ribosome biogenesis"/>
    <property type="evidence" value="ECO:0007669"/>
    <property type="project" value="UniProtKB-KW"/>
</dbReference>
<dbReference type="NCBIfam" id="TIGR03594">
    <property type="entry name" value="GTPase_EngA"/>
    <property type="match status" value="1"/>
</dbReference>
<evidence type="ECO:0000256" key="7">
    <source>
        <dbReference type="ARBA" id="ARBA00022737"/>
    </source>
</evidence>
<evidence type="ECO:0000313" key="16">
    <source>
        <dbReference type="EMBL" id="CAB4588101.1"/>
    </source>
</evidence>
<evidence type="ECO:0000256" key="10">
    <source>
        <dbReference type="ARBA" id="ARBA00022840"/>
    </source>
</evidence>
<keyword evidence="10" id="KW-0067">ATP-binding</keyword>
<dbReference type="EMBL" id="CAEZWY010000029">
    <property type="protein sequence ID" value="CAB4668526.1"/>
    <property type="molecule type" value="Genomic_DNA"/>
</dbReference>
<dbReference type="HAMAP" id="MF_00238">
    <property type="entry name" value="Cytidyl_kinase_type1"/>
    <property type="match status" value="1"/>
</dbReference>
<organism evidence="20">
    <name type="scientific">freshwater metagenome</name>
    <dbReference type="NCBI Taxonomy" id="449393"/>
    <lineage>
        <taxon>unclassified sequences</taxon>
        <taxon>metagenomes</taxon>
        <taxon>ecological metagenomes</taxon>
    </lineage>
</organism>
<comment type="similarity">
    <text evidence="2">Belongs to the cytidylate kinase family. Type 1 subfamily.</text>
</comment>
<dbReference type="InterPro" id="IPR005225">
    <property type="entry name" value="Small_GTP-bd"/>
</dbReference>
<evidence type="ECO:0000313" key="21">
    <source>
        <dbReference type="EMBL" id="CAB4944724.1"/>
    </source>
</evidence>
<dbReference type="CDD" id="cd01894">
    <property type="entry name" value="EngA1"/>
    <property type="match status" value="1"/>
</dbReference>
<keyword evidence="11" id="KW-0342">GTP-binding</keyword>
<dbReference type="PROSITE" id="PS51712">
    <property type="entry name" value="G_ENGA"/>
    <property type="match status" value="2"/>
</dbReference>
<comment type="catalytic activity">
    <reaction evidence="13">
        <text>dCMP + ATP = dCDP + ADP</text>
        <dbReference type="Rhea" id="RHEA:25094"/>
        <dbReference type="ChEBI" id="CHEBI:30616"/>
        <dbReference type="ChEBI" id="CHEBI:57566"/>
        <dbReference type="ChEBI" id="CHEBI:58593"/>
        <dbReference type="ChEBI" id="CHEBI:456216"/>
        <dbReference type="EC" id="2.7.4.25"/>
    </reaction>
</comment>
<keyword evidence="8" id="KW-0547">Nucleotide-binding</keyword>
<dbReference type="InterPro" id="IPR003593">
    <property type="entry name" value="AAA+_ATPase"/>
</dbReference>
<reference evidence="20" key="1">
    <citation type="submission" date="2020-05" db="EMBL/GenBank/DDBJ databases">
        <authorList>
            <person name="Chiriac C."/>
            <person name="Salcher M."/>
            <person name="Ghai R."/>
            <person name="Kavagutti S V."/>
        </authorList>
    </citation>
    <scope>NUCLEOTIDE SEQUENCE</scope>
</reference>
<evidence type="ECO:0000256" key="3">
    <source>
        <dbReference type="ARBA" id="ARBA00012906"/>
    </source>
</evidence>
<protein>
    <recommendedName>
        <fullName evidence="4">GTPase Der</fullName>
        <ecNumber evidence="3">2.7.4.25</ecNumber>
    </recommendedName>
    <alternativeName>
        <fullName evidence="12">GTP-binding protein EngA</fullName>
    </alternativeName>
</protein>
<feature type="domain" description="EngA-type G" evidence="15">
    <location>
        <begin position="230"/>
        <end position="393"/>
    </location>
</feature>
<evidence type="ECO:0000256" key="11">
    <source>
        <dbReference type="ARBA" id="ARBA00023134"/>
    </source>
</evidence>
<dbReference type="EMBL" id="CAFBOI010000060">
    <property type="protein sequence ID" value="CAB4978835.1"/>
    <property type="molecule type" value="Genomic_DNA"/>
</dbReference>
<dbReference type="GO" id="GO:0005525">
    <property type="term" value="F:GTP binding"/>
    <property type="evidence" value="ECO:0007669"/>
    <property type="project" value="UniProtKB-KW"/>
</dbReference>